<evidence type="ECO:0000313" key="3">
    <source>
        <dbReference type="EMBL" id="QIM19158.1"/>
    </source>
</evidence>
<dbReference type="EMBL" id="CP049933">
    <property type="protein sequence ID" value="QIM19158.1"/>
    <property type="molecule type" value="Genomic_DNA"/>
</dbReference>
<organism evidence="3 4">
    <name type="scientific">Leucobacter coleopterorum</name>
    <dbReference type="NCBI Taxonomy" id="2714933"/>
    <lineage>
        <taxon>Bacteria</taxon>
        <taxon>Bacillati</taxon>
        <taxon>Actinomycetota</taxon>
        <taxon>Actinomycetes</taxon>
        <taxon>Micrococcales</taxon>
        <taxon>Microbacteriaceae</taxon>
        <taxon>Leucobacter</taxon>
    </lineage>
</organism>
<protein>
    <submittedName>
        <fullName evidence="3">DUF3180 domain-containing protein</fullName>
    </submittedName>
</protein>
<feature type="transmembrane region" description="Helical" evidence="2">
    <location>
        <begin position="12"/>
        <end position="30"/>
    </location>
</feature>
<keyword evidence="2" id="KW-1133">Transmembrane helix</keyword>
<keyword evidence="2" id="KW-0472">Membrane</keyword>
<feature type="region of interest" description="Disordered" evidence="1">
    <location>
        <begin position="145"/>
        <end position="171"/>
    </location>
</feature>
<reference evidence="3 4" key="1">
    <citation type="submission" date="2020-03" db="EMBL/GenBank/DDBJ databases">
        <title>Leucobacter sp. nov., isolated from beetles.</title>
        <authorList>
            <person name="Hyun D.-W."/>
            <person name="Bae J.-W."/>
        </authorList>
    </citation>
    <scope>NUCLEOTIDE SEQUENCE [LARGE SCALE GENOMIC DNA]</scope>
    <source>
        <strain evidence="3 4">HDW9A</strain>
    </source>
</reference>
<dbReference type="Proteomes" id="UP000503441">
    <property type="component" value="Chromosome"/>
</dbReference>
<gene>
    <name evidence="3" type="ORF">G7066_12315</name>
</gene>
<feature type="transmembrane region" description="Helical" evidence="2">
    <location>
        <begin position="83"/>
        <end position="106"/>
    </location>
</feature>
<accession>A0ABX6JY61</accession>
<evidence type="ECO:0000313" key="4">
    <source>
        <dbReference type="Proteomes" id="UP000503441"/>
    </source>
</evidence>
<proteinExistence type="predicted"/>
<sequence>MRKIDRMNPLTSVAAAAMGIAIGLLVQFYLSGRGYAPFVPPLSLPVTLVFIAAVLLVFGIRLRRNVSKGKRAVNPFHAVRLLATARAGQIVGGLLGGFGGGLLLSLLGRSVPAPVTSWLPMLLVFGGGLTLVVCSVITERLCRVPPGDESSEETDPRTGPEPVDQAAFREP</sequence>
<keyword evidence="4" id="KW-1185">Reference proteome</keyword>
<feature type="transmembrane region" description="Helical" evidence="2">
    <location>
        <begin position="118"/>
        <end position="137"/>
    </location>
</feature>
<feature type="transmembrane region" description="Helical" evidence="2">
    <location>
        <begin position="42"/>
        <end position="62"/>
    </location>
</feature>
<name>A0ABX6JY61_9MICO</name>
<evidence type="ECO:0000256" key="1">
    <source>
        <dbReference type="SAM" id="MobiDB-lite"/>
    </source>
</evidence>
<dbReference type="InterPro" id="IPR021517">
    <property type="entry name" value="DUF3180"/>
</dbReference>
<evidence type="ECO:0000256" key="2">
    <source>
        <dbReference type="SAM" id="Phobius"/>
    </source>
</evidence>
<keyword evidence="2" id="KW-0812">Transmembrane</keyword>
<dbReference type="Pfam" id="PF11377">
    <property type="entry name" value="DUF3180"/>
    <property type="match status" value="1"/>
</dbReference>